<dbReference type="AlphaFoldDB" id="I2H3G8"/>
<evidence type="ECO:0000313" key="3">
    <source>
        <dbReference type="Proteomes" id="UP000002866"/>
    </source>
</evidence>
<evidence type="ECO:0000313" key="2">
    <source>
        <dbReference type="EMBL" id="CCH60920.1"/>
    </source>
</evidence>
<keyword evidence="1" id="KW-1133">Transmembrane helix</keyword>
<gene>
    <name evidence="2" type="primary">TBLA0D04230</name>
    <name evidence="2" type="ORF">TBLA_0D04230</name>
</gene>
<dbReference type="RefSeq" id="XP_004180439.1">
    <property type="nucleotide sequence ID" value="XM_004180391.1"/>
</dbReference>
<proteinExistence type="predicted"/>
<protein>
    <submittedName>
        <fullName evidence="2">Uncharacterized protein</fullName>
    </submittedName>
</protein>
<dbReference type="FunCoup" id="I2H3G8">
    <property type="interactions" value="28"/>
</dbReference>
<dbReference type="Proteomes" id="UP000002866">
    <property type="component" value="Chromosome 4"/>
</dbReference>
<keyword evidence="1" id="KW-0472">Membrane</keyword>
<dbReference type="OrthoDB" id="4065731at2759"/>
<dbReference type="InParanoid" id="I2H3G8"/>
<feature type="transmembrane region" description="Helical" evidence="1">
    <location>
        <begin position="28"/>
        <end position="46"/>
    </location>
</feature>
<keyword evidence="1" id="KW-0812">Transmembrane</keyword>
<dbReference type="HOGENOM" id="CLU_142431_0_0_1"/>
<keyword evidence="3" id="KW-1185">Reference proteome</keyword>
<name>I2H3G8_HENB6</name>
<dbReference type="KEGG" id="tbl:TBLA_0D04230"/>
<sequence length="158" mass="18571">MNPLSTTSTVLFPTETIGKDVEYFLTNALHYIIQVLQIMIPMIISFSRNYPTLFLVCTGIIFVYVIFSIICRIFTILKRLLFVALILMGFFIYARGSDQFINYDLPYLKKLIFQDENVYDVLIKWLYYLKNTTYDHSTAFYKFVTTTIRAVNNHPVNQ</sequence>
<dbReference type="GeneID" id="14496119"/>
<organism evidence="2 3">
    <name type="scientific">Henningerozyma blattae (strain ATCC 34711 / CBS 6284 / DSM 70876 / NBRC 10599 / NRRL Y-10934 / UCD 77-7)</name>
    <name type="common">Yeast</name>
    <name type="synonym">Tetrapisispora blattae</name>
    <dbReference type="NCBI Taxonomy" id="1071380"/>
    <lineage>
        <taxon>Eukaryota</taxon>
        <taxon>Fungi</taxon>
        <taxon>Dikarya</taxon>
        <taxon>Ascomycota</taxon>
        <taxon>Saccharomycotina</taxon>
        <taxon>Saccharomycetes</taxon>
        <taxon>Saccharomycetales</taxon>
        <taxon>Saccharomycetaceae</taxon>
        <taxon>Henningerozyma</taxon>
    </lineage>
</organism>
<dbReference type="eggNOG" id="ENOG502SA02">
    <property type="taxonomic scope" value="Eukaryota"/>
</dbReference>
<dbReference type="EMBL" id="HE806319">
    <property type="protein sequence ID" value="CCH60920.1"/>
    <property type="molecule type" value="Genomic_DNA"/>
</dbReference>
<evidence type="ECO:0000256" key="1">
    <source>
        <dbReference type="SAM" id="Phobius"/>
    </source>
</evidence>
<dbReference type="OMA" id="TCIGIYM"/>
<accession>I2H3G8</accession>
<feature type="transmembrane region" description="Helical" evidence="1">
    <location>
        <begin position="53"/>
        <end position="70"/>
    </location>
</feature>
<feature type="transmembrane region" description="Helical" evidence="1">
    <location>
        <begin position="76"/>
        <end position="94"/>
    </location>
</feature>
<reference evidence="2 3" key="1">
    <citation type="journal article" date="2011" name="Proc. Natl. Acad. Sci. U.S.A.">
        <title>Evolutionary erosion of yeast sex chromosomes by mating-type switching accidents.</title>
        <authorList>
            <person name="Gordon J.L."/>
            <person name="Armisen D."/>
            <person name="Proux-Wera E."/>
            <person name="Oheigeartaigh S.S."/>
            <person name="Byrne K.P."/>
            <person name="Wolfe K.H."/>
        </authorList>
    </citation>
    <scope>NUCLEOTIDE SEQUENCE [LARGE SCALE GENOMIC DNA]</scope>
    <source>
        <strain evidence="3">ATCC 34711 / CBS 6284 / DSM 70876 / NBRC 10599 / NRRL Y-10934 / UCD 77-7</strain>
    </source>
</reference>